<dbReference type="EMBL" id="CP000698">
    <property type="protein sequence ID" value="ABQ27423.1"/>
    <property type="molecule type" value="Genomic_DNA"/>
</dbReference>
<gene>
    <name evidence="1" type="ordered locus">Gura_3262</name>
</gene>
<dbReference type="STRING" id="351605.Gura_3262"/>
<proteinExistence type="predicted"/>
<evidence type="ECO:0000313" key="2">
    <source>
        <dbReference type="Proteomes" id="UP000006695"/>
    </source>
</evidence>
<dbReference type="Proteomes" id="UP000006695">
    <property type="component" value="Chromosome"/>
</dbReference>
<accession>A5G6K5</accession>
<dbReference type="HOGENOM" id="CLU_2601090_0_0_7"/>
<dbReference type="AlphaFoldDB" id="A5G6K5"/>
<protein>
    <submittedName>
        <fullName evidence="1">Uncharacterized protein</fullName>
    </submittedName>
</protein>
<sequence length="79" mass="8511">MNFGAIRNIFAHSHLNLSFGDADVTKLVNSLTFPSVLAAVRIQNGNAQHPSITPAVEPLELANKAIGFLDSRQVRRGAN</sequence>
<evidence type="ECO:0000313" key="1">
    <source>
        <dbReference type="EMBL" id="ABQ27423.1"/>
    </source>
</evidence>
<name>A5G6K5_GEOUR</name>
<keyword evidence="2" id="KW-1185">Reference proteome</keyword>
<organism evidence="1 2">
    <name type="scientific">Geotalea uraniireducens (strain Rf4)</name>
    <name type="common">Geobacter uraniireducens</name>
    <dbReference type="NCBI Taxonomy" id="351605"/>
    <lineage>
        <taxon>Bacteria</taxon>
        <taxon>Pseudomonadati</taxon>
        <taxon>Thermodesulfobacteriota</taxon>
        <taxon>Desulfuromonadia</taxon>
        <taxon>Geobacterales</taxon>
        <taxon>Geobacteraceae</taxon>
        <taxon>Geotalea</taxon>
    </lineage>
</organism>
<dbReference type="KEGG" id="gur:Gura_3262"/>
<reference evidence="1 2" key="1">
    <citation type="submission" date="2007-05" db="EMBL/GenBank/DDBJ databases">
        <title>Complete sequence of Geobacter uraniireducens Rf4.</title>
        <authorList>
            <consortium name="US DOE Joint Genome Institute"/>
            <person name="Copeland A."/>
            <person name="Lucas S."/>
            <person name="Lapidus A."/>
            <person name="Barry K."/>
            <person name="Detter J.C."/>
            <person name="Glavina del Rio T."/>
            <person name="Hammon N."/>
            <person name="Israni S."/>
            <person name="Dalin E."/>
            <person name="Tice H."/>
            <person name="Pitluck S."/>
            <person name="Chertkov O."/>
            <person name="Brettin T."/>
            <person name="Bruce D."/>
            <person name="Han C."/>
            <person name="Schmutz J."/>
            <person name="Larimer F."/>
            <person name="Land M."/>
            <person name="Hauser L."/>
            <person name="Kyrpides N."/>
            <person name="Mikhailova N."/>
            <person name="Shelobolina E."/>
            <person name="Aklujkar M."/>
            <person name="Lovley D."/>
            <person name="Richardson P."/>
        </authorList>
    </citation>
    <scope>NUCLEOTIDE SEQUENCE [LARGE SCALE GENOMIC DNA]</scope>
    <source>
        <strain evidence="1 2">Rf4</strain>
    </source>
</reference>